<dbReference type="InterPro" id="IPR001638">
    <property type="entry name" value="Solute-binding_3/MltF_N"/>
</dbReference>
<dbReference type="RefSeq" id="WP_007006933.1">
    <property type="nucleotide sequence ID" value="NZ_AJXZ01000002.1"/>
</dbReference>
<proteinExistence type="inferred from homology"/>
<dbReference type="Gene3D" id="3.40.190.10">
    <property type="entry name" value="Periplasmic binding protein-like II"/>
    <property type="match status" value="2"/>
</dbReference>
<dbReference type="STRING" id="204799.GCA_001696575_02075"/>
<dbReference type="PANTHER" id="PTHR30024:SF47">
    <property type="entry name" value="TAURINE-BINDING PERIPLASMIC PROTEIN"/>
    <property type="match status" value="1"/>
</dbReference>
<dbReference type="GO" id="GO:0042597">
    <property type="term" value="C:periplasmic space"/>
    <property type="evidence" value="ECO:0007669"/>
    <property type="project" value="UniProtKB-SubCell"/>
</dbReference>
<dbReference type="Proteomes" id="UP000004622">
    <property type="component" value="Unassembled WGS sequence"/>
</dbReference>
<dbReference type="SUPFAM" id="SSF53850">
    <property type="entry name" value="Periplasmic binding protein-like II"/>
    <property type="match status" value="1"/>
</dbReference>
<accession>I5C827</accession>
<dbReference type="SMART" id="SM00062">
    <property type="entry name" value="PBPb"/>
    <property type="match status" value="1"/>
</dbReference>
<evidence type="ECO:0000256" key="4">
    <source>
        <dbReference type="SAM" id="SignalP"/>
    </source>
</evidence>
<evidence type="ECO:0000256" key="1">
    <source>
        <dbReference type="ARBA" id="ARBA00004418"/>
    </source>
</evidence>
<name>I5C827_9HYPH</name>
<evidence type="ECO:0000259" key="5">
    <source>
        <dbReference type="SMART" id="SM00062"/>
    </source>
</evidence>
<dbReference type="OrthoDB" id="9815602at2"/>
<dbReference type="PATRIC" id="fig|1189611.3.peg.285"/>
<dbReference type="PANTHER" id="PTHR30024">
    <property type="entry name" value="ALIPHATIC SULFONATES-BINDING PROTEIN-RELATED"/>
    <property type="match status" value="1"/>
</dbReference>
<dbReference type="EMBL" id="AJXZ01000002">
    <property type="protein sequence ID" value="EIM77979.1"/>
    <property type="molecule type" value="Genomic_DNA"/>
</dbReference>
<comment type="caution">
    <text evidence="6">The sequence shown here is derived from an EMBL/GenBank/DDBJ whole genome shotgun (WGS) entry which is preliminary data.</text>
</comment>
<feature type="signal peptide" evidence="4">
    <location>
        <begin position="1"/>
        <end position="27"/>
    </location>
</feature>
<feature type="chain" id="PRO_5003700351" evidence="4">
    <location>
        <begin position="28"/>
        <end position="339"/>
    </location>
</feature>
<dbReference type="InterPro" id="IPR015168">
    <property type="entry name" value="SsuA/THI5"/>
</dbReference>
<evidence type="ECO:0000313" key="6">
    <source>
        <dbReference type="EMBL" id="EIM77979.1"/>
    </source>
</evidence>
<protein>
    <submittedName>
        <fullName evidence="6">Putative aliphatic sulfonates-binding protein</fullName>
    </submittedName>
</protein>
<sequence length="339" mass="36051">MTAITRRTLGALALSAALVWFALPSQAADKINVGILSLTSHSPSIIAEAKGYFEAQDLEVEFVSFQAAQPMAVAIASGDVDFGMTAISGGLISLADKGVVKIIGGALQETPEIDGQKILASKTAYDAGVKTPADLKGHTYGITTTGSSFHYMAHKIADREGFDRSEIQVKPLQKVPAIIASLKSGQIDAWSIVPNIAGALTKGDAVVEIGKVSDYIDDYQVTTVFTSTENATEEKDLVKRFLAGLSKGISDYNAALVDKSMSEEDTAAIVAMIHKYVYSDQPLEKAGPRIRAGAMRINEGAALSVASVEDQLEWFKSEGLVPDGVTMEKLVDTSFVETR</sequence>
<evidence type="ECO:0000256" key="2">
    <source>
        <dbReference type="ARBA" id="ARBA00010742"/>
    </source>
</evidence>
<dbReference type="Pfam" id="PF09084">
    <property type="entry name" value="NMT1"/>
    <property type="match status" value="1"/>
</dbReference>
<dbReference type="GO" id="GO:0042918">
    <property type="term" value="P:alkanesulfonate transmembrane transport"/>
    <property type="evidence" value="ECO:0007669"/>
    <property type="project" value="TreeGrafter"/>
</dbReference>
<reference evidence="6 7" key="1">
    <citation type="journal article" date="2012" name="J. Bacteriol.">
        <title>Genome Sequence of Nitratireductor aquibiodomus Strain RA22.</title>
        <authorList>
            <person name="Singh A."/>
            <person name="Jangir P.K."/>
            <person name="Kumari C."/>
            <person name="Sharma R."/>
        </authorList>
    </citation>
    <scope>NUCLEOTIDE SEQUENCE [LARGE SCALE GENOMIC DNA]</scope>
    <source>
        <strain evidence="6 7">RA22</strain>
    </source>
</reference>
<organism evidence="6 7">
    <name type="scientific">Nitratireductor aquibiodomus RA22</name>
    <dbReference type="NCBI Taxonomy" id="1189611"/>
    <lineage>
        <taxon>Bacteria</taxon>
        <taxon>Pseudomonadati</taxon>
        <taxon>Pseudomonadota</taxon>
        <taxon>Alphaproteobacteria</taxon>
        <taxon>Hyphomicrobiales</taxon>
        <taxon>Phyllobacteriaceae</taxon>
        <taxon>Nitratireductor</taxon>
    </lineage>
</organism>
<gene>
    <name evidence="6" type="ORF">A33O_01380</name>
</gene>
<feature type="domain" description="Solute-binding protein family 3/N-terminal" evidence="5">
    <location>
        <begin position="30"/>
        <end position="264"/>
    </location>
</feature>
<evidence type="ECO:0000256" key="3">
    <source>
        <dbReference type="ARBA" id="ARBA00022729"/>
    </source>
</evidence>
<comment type="similarity">
    <text evidence="2">Belongs to the bacterial solute-binding protein SsuA/TauA family.</text>
</comment>
<keyword evidence="3 4" id="KW-0732">Signal</keyword>
<evidence type="ECO:0000313" key="7">
    <source>
        <dbReference type="Proteomes" id="UP000004622"/>
    </source>
</evidence>
<comment type="subcellular location">
    <subcellularLocation>
        <location evidence="1">Periplasm</location>
    </subcellularLocation>
</comment>
<dbReference type="AlphaFoldDB" id="I5C827"/>